<reference evidence="1 2" key="1">
    <citation type="submission" date="2018-09" db="EMBL/GenBank/DDBJ databases">
        <title>Paenibacillus aracenensis nov. sp. isolated from a cave in southern Spain.</title>
        <authorList>
            <person name="Jurado V."/>
            <person name="Gutierrez-Patricio S."/>
            <person name="Gonzalez-Pimentel J.L."/>
            <person name="Miller A.Z."/>
            <person name="Laiz L."/>
            <person name="Saiz-Jimenez C."/>
        </authorList>
    </citation>
    <scope>NUCLEOTIDE SEQUENCE [LARGE SCALE GENOMIC DNA]</scope>
    <source>
        <strain evidence="1 2">DSM 22867</strain>
    </source>
</reference>
<evidence type="ECO:0000313" key="2">
    <source>
        <dbReference type="Proteomes" id="UP000266482"/>
    </source>
</evidence>
<dbReference type="OrthoDB" id="7869153at2"/>
<comment type="caution">
    <text evidence="1">The sequence shown here is derived from an EMBL/GenBank/DDBJ whole genome shotgun (WGS) entry which is preliminary data.</text>
</comment>
<name>A0A3A1UID8_9BACL</name>
<evidence type="ECO:0000313" key="1">
    <source>
        <dbReference type="EMBL" id="RIX46345.1"/>
    </source>
</evidence>
<organism evidence="1 2">
    <name type="scientific">Paenibacillus nanensis</name>
    <dbReference type="NCBI Taxonomy" id="393251"/>
    <lineage>
        <taxon>Bacteria</taxon>
        <taxon>Bacillati</taxon>
        <taxon>Bacillota</taxon>
        <taxon>Bacilli</taxon>
        <taxon>Bacillales</taxon>
        <taxon>Paenibacillaceae</taxon>
        <taxon>Paenibacillus</taxon>
    </lineage>
</organism>
<dbReference type="Pfam" id="PF14398">
    <property type="entry name" value="ATPgrasp_YheCD"/>
    <property type="match status" value="1"/>
</dbReference>
<proteinExistence type="predicted"/>
<gene>
    <name evidence="1" type="ORF">D3P08_26440</name>
</gene>
<dbReference type="EMBL" id="QXQA01000028">
    <property type="protein sequence ID" value="RIX46345.1"/>
    <property type="molecule type" value="Genomic_DNA"/>
</dbReference>
<dbReference type="Gene3D" id="3.30.470.20">
    <property type="entry name" value="ATP-grasp fold, B domain"/>
    <property type="match status" value="1"/>
</dbReference>
<accession>A0A3A1UID8</accession>
<keyword evidence="2" id="KW-1185">Reference proteome</keyword>
<sequence>MTQPSLGILTLYLNDSGALEERDFYRKMTEEGQKLGLQIFVFTPEDVHHKLQRIRGQFYDTNSKLWHRKWTRFPDMIFDRCRIQRSHRFDELLKFRSRYNNQTFLNKPLRNKWTIYTVLSKDDRFRPYLPKTRYINDVQDVREMLRTHSLLYLKPINGTGGRGILRIERDKSGMLHIQGRDQGRRIVQPVRMKPDKLSHYLAGWNLKTTRYIVQQGIQLKLRNGRVHDYRLLVQKDGSGQWTVTGCAGRVGAPGSITANLHGGGRAVKMDTLLRSWIGDEGRIASIKDEVYRFGISIAQYLELCYDALCELAIDIAIDRRGRIWMIEVNPKPSREVFIRAGEPDVYHKAIVRPLEYAIWKYKKKSKQDTRIEVNEQTGL</sequence>
<dbReference type="InterPro" id="IPR026838">
    <property type="entry name" value="YheC/D"/>
</dbReference>
<dbReference type="SUPFAM" id="SSF56059">
    <property type="entry name" value="Glutathione synthetase ATP-binding domain-like"/>
    <property type="match status" value="1"/>
</dbReference>
<dbReference type="AlphaFoldDB" id="A0A3A1UID8"/>
<dbReference type="RefSeq" id="WP_119603131.1">
    <property type="nucleotide sequence ID" value="NZ_QXQA01000028.1"/>
</dbReference>
<protein>
    <submittedName>
        <fullName evidence="1">YheC/YheD family protein</fullName>
    </submittedName>
</protein>
<dbReference type="Proteomes" id="UP000266482">
    <property type="component" value="Unassembled WGS sequence"/>
</dbReference>